<accession>A0AAV9IDZ2</accession>
<dbReference type="PANTHER" id="PTHR12395:SF9">
    <property type="entry name" value="DECAPPING AND EXORIBONUCLEASE PROTEIN"/>
    <property type="match status" value="1"/>
</dbReference>
<dbReference type="GO" id="GO:0000956">
    <property type="term" value="P:nuclear-transcribed mRNA catabolic process"/>
    <property type="evidence" value="ECO:0007669"/>
    <property type="project" value="TreeGrafter"/>
</dbReference>
<dbReference type="GO" id="GO:0000166">
    <property type="term" value="F:nucleotide binding"/>
    <property type="evidence" value="ECO:0007669"/>
    <property type="project" value="UniProtKB-KW"/>
</dbReference>
<evidence type="ECO:0000256" key="1">
    <source>
        <dbReference type="ARBA" id="ARBA00006562"/>
    </source>
</evidence>
<comment type="subcellular location">
    <subcellularLocation>
        <location evidence="2">Nucleus</location>
    </subcellularLocation>
</comment>
<dbReference type="GO" id="GO:0110155">
    <property type="term" value="P:NAD-cap decapping"/>
    <property type="evidence" value="ECO:0007669"/>
    <property type="project" value="TreeGrafter"/>
</dbReference>
<dbReference type="InterPro" id="IPR013961">
    <property type="entry name" value="RAI1"/>
</dbReference>
<dbReference type="AlphaFoldDB" id="A0AAV9IDZ2"/>
<evidence type="ECO:0000256" key="2">
    <source>
        <dbReference type="RuleBase" id="RU367113"/>
    </source>
</evidence>
<evidence type="ECO:0000313" key="5">
    <source>
        <dbReference type="Proteomes" id="UP001300502"/>
    </source>
</evidence>
<keyword evidence="2" id="KW-0539">Nucleus</keyword>
<dbReference type="InterPro" id="IPR039039">
    <property type="entry name" value="RAI1-like_fam"/>
</dbReference>
<dbReference type="Pfam" id="PF08652">
    <property type="entry name" value="RAI1"/>
    <property type="match status" value="1"/>
</dbReference>
<keyword evidence="2" id="KW-0378">Hydrolase</keyword>
<dbReference type="GO" id="GO:0005829">
    <property type="term" value="C:cytosol"/>
    <property type="evidence" value="ECO:0007669"/>
    <property type="project" value="TreeGrafter"/>
</dbReference>
<gene>
    <name evidence="4" type="ORF">GAYE_SCF15G3566</name>
</gene>
<dbReference type="GO" id="GO:0034353">
    <property type="term" value="F:mRNA 5'-diphosphatase activity"/>
    <property type="evidence" value="ECO:0007669"/>
    <property type="project" value="TreeGrafter"/>
</dbReference>
<keyword evidence="2" id="KW-0547">Nucleotide-binding</keyword>
<dbReference type="GO" id="GO:0046872">
    <property type="term" value="F:metal ion binding"/>
    <property type="evidence" value="ECO:0007669"/>
    <property type="project" value="UniProtKB-KW"/>
</dbReference>
<evidence type="ECO:0000259" key="3">
    <source>
        <dbReference type="Pfam" id="PF08652"/>
    </source>
</evidence>
<comment type="similarity">
    <text evidence="1 2">Belongs to the DXO/Dom3Z family.</text>
</comment>
<feature type="domain" description="RAI1-like" evidence="3">
    <location>
        <begin position="27"/>
        <end position="321"/>
    </location>
</feature>
<name>A0AAV9IDZ2_9RHOD</name>
<comment type="cofactor">
    <cofactor evidence="2">
        <name>a divalent metal cation</name>
        <dbReference type="ChEBI" id="CHEBI:60240"/>
    </cofactor>
</comment>
<sequence>MNHEKRPFFDVRQCLKEWKPDIVPVSSPVEVACFSRLSTTQYIPCSRQALKSFRFPQVPSCLSQGSDSFIPKDESSSISLTPVRESLEKANVPLDASILTFRNNLNKIAATPYQVDKAWKVASHLEGSLVVLDIIPDGSRQPVTYRDRYFEFCGYKFEQLCCDDNVVVDANQEFCSIVKTSIGRHTLLISAQVDCWDSRGLCSCSSRLAYPICHYVELKSMKKQTAANATKSMVRSLHHKYLRFWIQSFLAGVPHLFIGYRDDRREMLVDTEYIPVCRLPEMCGYSWDPNVCLGFLDSFLHFVSTMQRTFPSTPIVWEYEPNAQKVFISL</sequence>
<reference evidence="4 5" key="1">
    <citation type="submission" date="2022-07" db="EMBL/GenBank/DDBJ databases">
        <title>Genome-wide signatures of adaptation to extreme environments.</title>
        <authorList>
            <person name="Cho C.H."/>
            <person name="Yoon H.S."/>
        </authorList>
    </citation>
    <scope>NUCLEOTIDE SEQUENCE [LARGE SCALE GENOMIC DNA]</scope>
    <source>
        <strain evidence="4 5">108.79 E11</strain>
    </source>
</reference>
<organism evidence="4 5">
    <name type="scientific">Galdieria yellowstonensis</name>
    <dbReference type="NCBI Taxonomy" id="3028027"/>
    <lineage>
        <taxon>Eukaryota</taxon>
        <taxon>Rhodophyta</taxon>
        <taxon>Bangiophyceae</taxon>
        <taxon>Galdieriales</taxon>
        <taxon>Galdieriaceae</taxon>
        <taxon>Galdieria</taxon>
    </lineage>
</organism>
<dbReference type="GO" id="GO:0005634">
    <property type="term" value="C:nucleus"/>
    <property type="evidence" value="ECO:0007669"/>
    <property type="project" value="UniProtKB-SubCell"/>
</dbReference>
<dbReference type="GO" id="GO:0003723">
    <property type="term" value="F:RNA binding"/>
    <property type="evidence" value="ECO:0007669"/>
    <property type="project" value="UniProtKB-KW"/>
</dbReference>
<keyword evidence="2" id="KW-0479">Metal-binding</keyword>
<dbReference type="EC" id="3.6.1.-" evidence="2"/>
<dbReference type="GO" id="GO:0004518">
    <property type="term" value="F:nuclease activity"/>
    <property type="evidence" value="ECO:0007669"/>
    <property type="project" value="UniProtKB-KW"/>
</dbReference>
<dbReference type="EMBL" id="JANCYU010000032">
    <property type="protein sequence ID" value="KAK4525657.1"/>
    <property type="molecule type" value="Genomic_DNA"/>
</dbReference>
<comment type="caution">
    <text evidence="4">The sequence shown here is derived from an EMBL/GenBank/DDBJ whole genome shotgun (WGS) entry which is preliminary data.</text>
</comment>
<keyword evidence="2" id="KW-0540">Nuclease</keyword>
<dbReference type="Proteomes" id="UP001300502">
    <property type="component" value="Unassembled WGS sequence"/>
</dbReference>
<dbReference type="PANTHER" id="PTHR12395">
    <property type="entry name" value="DOM-3 RELATED"/>
    <property type="match status" value="1"/>
</dbReference>
<proteinExistence type="inferred from homology"/>
<keyword evidence="5" id="KW-1185">Reference proteome</keyword>
<keyword evidence="2" id="KW-0694">RNA-binding</keyword>
<comment type="function">
    <text evidence="2">Decapping enzyme for NAD-capped RNAs: specifically hydrolyzes the nicotinamide adenine dinucleotide (NAD) cap from a subset of RNAs by removing the entire NAD moiety from the 5'-end of an NAD-capped RNA.</text>
</comment>
<evidence type="ECO:0000313" key="4">
    <source>
        <dbReference type="EMBL" id="KAK4525657.1"/>
    </source>
</evidence>
<protein>
    <recommendedName>
        <fullName evidence="2">Decapping nuclease</fullName>
        <ecNumber evidence="2">3.6.1.-</ecNumber>
    </recommendedName>
</protein>